<reference evidence="10" key="1">
    <citation type="submission" date="2023-02" db="EMBL/GenBank/DDBJ databases">
        <title>Identification and recombinant expression of a fungal hydrolase from Papiliotrema laurentii that hydrolyzes apple cutin and clears colloidal polyester polyurethane.</title>
        <authorList>
            <consortium name="DOE Joint Genome Institute"/>
            <person name="Roman V.A."/>
            <person name="Bojanowski C."/>
            <person name="Crable B.R."/>
            <person name="Wagner D.N."/>
            <person name="Hung C.S."/>
            <person name="Nadeau L.J."/>
            <person name="Schratz L."/>
            <person name="Haridas S."/>
            <person name="Pangilinan J."/>
            <person name="Lipzen A."/>
            <person name="Na H."/>
            <person name="Yan M."/>
            <person name="Ng V."/>
            <person name="Grigoriev I.V."/>
            <person name="Spatafora J.W."/>
            <person name="Barlow D."/>
            <person name="Biffinger J."/>
            <person name="Kelley-Loughnane N."/>
            <person name="Varaljay V.A."/>
            <person name="Crookes-Goodson W.J."/>
        </authorList>
    </citation>
    <scope>NUCLEOTIDE SEQUENCE</scope>
    <source>
        <strain evidence="10">5307AH</strain>
    </source>
</reference>
<keyword evidence="7" id="KW-0961">Cell wall biogenesis/degradation</keyword>
<dbReference type="InterPro" id="IPR011330">
    <property type="entry name" value="Glyco_hydro/deAcase_b/a-brl"/>
</dbReference>
<evidence type="ECO:0000256" key="5">
    <source>
        <dbReference type="ARBA" id="ARBA00023180"/>
    </source>
</evidence>
<feature type="domain" description="NodB homology" evidence="9">
    <location>
        <begin position="73"/>
        <end position="303"/>
    </location>
</feature>
<keyword evidence="6" id="KW-0449">Lipoprotein</keyword>
<evidence type="ECO:0000313" key="10">
    <source>
        <dbReference type="EMBL" id="KAK1922340.1"/>
    </source>
</evidence>
<dbReference type="PROSITE" id="PS51677">
    <property type="entry name" value="NODB"/>
    <property type="match status" value="1"/>
</dbReference>
<keyword evidence="11" id="KW-1185">Reference proteome</keyword>
<evidence type="ECO:0000256" key="4">
    <source>
        <dbReference type="ARBA" id="ARBA00023136"/>
    </source>
</evidence>
<dbReference type="EMBL" id="JAODAN010000009">
    <property type="protein sequence ID" value="KAK1922340.1"/>
    <property type="molecule type" value="Genomic_DNA"/>
</dbReference>
<dbReference type="GO" id="GO:0005886">
    <property type="term" value="C:plasma membrane"/>
    <property type="evidence" value="ECO:0007669"/>
    <property type="project" value="UniProtKB-SubCell"/>
</dbReference>
<dbReference type="Pfam" id="PF01522">
    <property type="entry name" value="Polysacc_deac_1"/>
    <property type="match status" value="1"/>
</dbReference>
<dbReference type="PANTHER" id="PTHR43123">
    <property type="entry name" value="POLYSACCHARIDE DEACETYLASE-RELATED"/>
    <property type="match status" value="1"/>
</dbReference>
<keyword evidence="5" id="KW-0325">Glycoprotein</keyword>
<dbReference type="GO" id="GO:0005975">
    <property type="term" value="P:carbohydrate metabolic process"/>
    <property type="evidence" value="ECO:0007669"/>
    <property type="project" value="InterPro"/>
</dbReference>
<keyword evidence="4" id="KW-0472">Membrane</keyword>
<dbReference type="InterPro" id="IPR002509">
    <property type="entry name" value="NODB_dom"/>
</dbReference>
<accession>A0AAD9CVK4</accession>
<dbReference type="PANTHER" id="PTHR43123:SF1">
    <property type="entry name" value="POLYSACCHARIDE DEACETYLASE-RELATED"/>
    <property type="match status" value="1"/>
</dbReference>
<comment type="subcellular location">
    <subcellularLocation>
        <location evidence="1">Cell membrane</location>
        <topology evidence="1">Lipid-anchor</topology>
        <topology evidence="1">GPI-anchor</topology>
    </subcellularLocation>
</comment>
<gene>
    <name evidence="10" type="ORF">DB88DRAFT_392893</name>
</gene>
<dbReference type="Proteomes" id="UP001182556">
    <property type="component" value="Unassembled WGS sequence"/>
</dbReference>
<keyword evidence="3" id="KW-0336">GPI-anchor</keyword>
<evidence type="ECO:0000256" key="7">
    <source>
        <dbReference type="ARBA" id="ARBA00023316"/>
    </source>
</evidence>
<evidence type="ECO:0000256" key="8">
    <source>
        <dbReference type="SAM" id="MobiDB-lite"/>
    </source>
</evidence>
<sequence length="323" mass="36212">MSADDSYGPRDLVGYGPETPDPKWPRGAKIAVQIVLNYEEGSESTPVNGDSASERLASELGPGCQSLDGTRNVNIESLYEYGSRAGVWRILRLLKQYGIRCTSYMVGQALLQNPIVGEWLVREGHEVASHGWRWVDRSGWTEEEEVENVKKAIDAIKQVTGKPPVGWYYGMVQSKAGARSRALVAKTFAEEGLPLKYYSDDYSDDLPHWIERPGRKGEGMLIVPYALDTNDYKDGDHNSFLSPDNFASYLIGAFDELYREGQSGYPKMMSIGLHARLVGRPGRLAGLRRFIEHAKKHEGVWFATREEIADHWAGVHPYNSRAE</sequence>
<evidence type="ECO:0000256" key="2">
    <source>
        <dbReference type="ARBA" id="ARBA00022475"/>
    </source>
</evidence>
<protein>
    <submittedName>
        <fullName evidence="10">Carbohydrate esterase family 4 protein</fullName>
    </submittedName>
</protein>
<dbReference type="AlphaFoldDB" id="A0AAD9CVK4"/>
<feature type="region of interest" description="Disordered" evidence="8">
    <location>
        <begin position="1"/>
        <end position="21"/>
    </location>
</feature>
<proteinExistence type="predicted"/>
<evidence type="ECO:0000313" key="11">
    <source>
        <dbReference type="Proteomes" id="UP001182556"/>
    </source>
</evidence>
<evidence type="ECO:0000256" key="6">
    <source>
        <dbReference type="ARBA" id="ARBA00023288"/>
    </source>
</evidence>
<dbReference type="SUPFAM" id="SSF88713">
    <property type="entry name" value="Glycoside hydrolase/deacetylase"/>
    <property type="match status" value="1"/>
</dbReference>
<feature type="region of interest" description="Disordered" evidence="8">
    <location>
        <begin position="42"/>
        <end position="63"/>
    </location>
</feature>
<dbReference type="GO" id="GO:0016810">
    <property type="term" value="F:hydrolase activity, acting on carbon-nitrogen (but not peptide) bonds"/>
    <property type="evidence" value="ECO:0007669"/>
    <property type="project" value="InterPro"/>
</dbReference>
<evidence type="ECO:0000256" key="3">
    <source>
        <dbReference type="ARBA" id="ARBA00022622"/>
    </source>
</evidence>
<comment type="caution">
    <text evidence="10">The sequence shown here is derived from an EMBL/GenBank/DDBJ whole genome shotgun (WGS) entry which is preliminary data.</text>
</comment>
<keyword evidence="2" id="KW-1003">Cell membrane</keyword>
<dbReference type="GO" id="GO:0098552">
    <property type="term" value="C:side of membrane"/>
    <property type="evidence" value="ECO:0007669"/>
    <property type="project" value="UniProtKB-KW"/>
</dbReference>
<dbReference type="GO" id="GO:0071555">
    <property type="term" value="P:cell wall organization"/>
    <property type="evidence" value="ECO:0007669"/>
    <property type="project" value="UniProtKB-KW"/>
</dbReference>
<name>A0AAD9CVK4_PAPLA</name>
<evidence type="ECO:0000256" key="1">
    <source>
        <dbReference type="ARBA" id="ARBA00004609"/>
    </source>
</evidence>
<dbReference type="Gene3D" id="3.20.20.370">
    <property type="entry name" value="Glycoside hydrolase/deacetylase"/>
    <property type="match status" value="1"/>
</dbReference>
<organism evidence="10 11">
    <name type="scientific">Papiliotrema laurentii</name>
    <name type="common">Cryptococcus laurentii</name>
    <dbReference type="NCBI Taxonomy" id="5418"/>
    <lineage>
        <taxon>Eukaryota</taxon>
        <taxon>Fungi</taxon>
        <taxon>Dikarya</taxon>
        <taxon>Basidiomycota</taxon>
        <taxon>Agaricomycotina</taxon>
        <taxon>Tremellomycetes</taxon>
        <taxon>Tremellales</taxon>
        <taxon>Rhynchogastremaceae</taxon>
        <taxon>Papiliotrema</taxon>
    </lineage>
</organism>
<evidence type="ECO:0000259" key="9">
    <source>
        <dbReference type="PROSITE" id="PS51677"/>
    </source>
</evidence>